<keyword evidence="3" id="KW-0804">Transcription</keyword>
<keyword evidence="1" id="KW-0805">Transcription regulation</keyword>
<dbReference type="SUPFAM" id="SSF52317">
    <property type="entry name" value="Class I glutamine amidotransferase-like"/>
    <property type="match status" value="1"/>
</dbReference>
<evidence type="ECO:0000256" key="3">
    <source>
        <dbReference type="ARBA" id="ARBA00023163"/>
    </source>
</evidence>
<dbReference type="Gene3D" id="1.10.10.60">
    <property type="entry name" value="Homeodomain-like"/>
    <property type="match status" value="1"/>
</dbReference>
<comment type="caution">
    <text evidence="5">The sequence shown here is derived from an EMBL/GenBank/DDBJ whole genome shotgun (WGS) entry which is preliminary data.</text>
</comment>
<dbReference type="AlphaFoldDB" id="A0A7X1U2H8"/>
<evidence type="ECO:0000313" key="7">
    <source>
        <dbReference type="Proteomes" id="UP000486534"/>
    </source>
</evidence>
<dbReference type="SUPFAM" id="SSF46689">
    <property type="entry name" value="Homeodomain-like"/>
    <property type="match status" value="2"/>
</dbReference>
<dbReference type="Gene3D" id="3.40.50.880">
    <property type="match status" value="1"/>
</dbReference>
<sequence length="331" mass="36133">MSQPPRLIQFLVFPAVNMLDLSGPLRVFATANELLAFAGQAAAYDVTVIAAQAPLLSSEGLELTPLPLPDVQSPCDTLLVIGGQGVGAACRDGALPRWIGQRALVARRLVSICNGAFLLAAAGLLDGRRAVTHWSRCEALARRFPLVRVEPDSIFVNDGPIWTSAGVTAGIDLALALVEEDLGHELALEIARYLVVFLKRPGGQAQFSVPLFLQHRAGGFAQLHAWITEHVAQDLSVAVLAQRVGMSERSFLRHYREQTGTTPAKAVERIRVEAARQLLDETPWPLKRIALRCGLGSEATFRRAFQRVFGINAQDYRQRFSSRDEAKAQVL</sequence>
<gene>
    <name evidence="5" type="ORF">GDH07_03090</name>
    <name evidence="6" type="ORF">GDH07_27875</name>
</gene>
<dbReference type="GO" id="GO:0003700">
    <property type="term" value="F:DNA-binding transcription factor activity"/>
    <property type="evidence" value="ECO:0007669"/>
    <property type="project" value="InterPro"/>
</dbReference>
<dbReference type="EMBL" id="WHUV01000001">
    <property type="protein sequence ID" value="MQA52307.1"/>
    <property type="molecule type" value="Genomic_DNA"/>
</dbReference>
<dbReference type="PANTHER" id="PTHR43130:SF3">
    <property type="entry name" value="HTH-TYPE TRANSCRIPTIONAL REGULATOR RV1931C"/>
    <property type="match status" value="1"/>
</dbReference>
<organism evidence="5 7">
    <name type="scientific">Pseudomonas piscis</name>
    <dbReference type="NCBI Taxonomy" id="2614538"/>
    <lineage>
        <taxon>Bacteria</taxon>
        <taxon>Pseudomonadati</taxon>
        <taxon>Pseudomonadota</taxon>
        <taxon>Gammaproteobacteria</taxon>
        <taxon>Pseudomonadales</taxon>
        <taxon>Pseudomonadaceae</taxon>
        <taxon>Pseudomonas</taxon>
    </lineage>
</organism>
<evidence type="ECO:0000313" key="6">
    <source>
        <dbReference type="EMBL" id="MQA57149.1"/>
    </source>
</evidence>
<evidence type="ECO:0000259" key="4">
    <source>
        <dbReference type="PROSITE" id="PS01124"/>
    </source>
</evidence>
<dbReference type="GO" id="GO:0009893">
    <property type="term" value="P:positive regulation of metabolic process"/>
    <property type="evidence" value="ECO:0007669"/>
    <property type="project" value="UniProtKB-ARBA"/>
</dbReference>
<evidence type="ECO:0000313" key="5">
    <source>
        <dbReference type="EMBL" id="MQA52307.1"/>
    </source>
</evidence>
<dbReference type="RefSeq" id="WP_152896654.1">
    <property type="nucleotide sequence ID" value="NZ_CP191492.1"/>
</dbReference>
<dbReference type="PROSITE" id="PS00041">
    <property type="entry name" value="HTH_ARAC_FAMILY_1"/>
    <property type="match status" value="1"/>
</dbReference>
<dbReference type="GO" id="GO:0043565">
    <property type="term" value="F:sequence-specific DNA binding"/>
    <property type="evidence" value="ECO:0007669"/>
    <property type="project" value="InterPro"/>
</dbReference>
<dbReference type="CDD" id="cd03137">
    <property type="entry name" value="GATase1_AraC_1"/>
    <property type="match status" value="1"/>
</dbReference>
<name>A0A7X1U2H8_9PSED</name>
<dbReference type="Proteomes" id="UP000486534">
    <property type="component" value="Unassembled WGS sequence"/>
</dbReference>
<keyword evidence="2" id="KW-0238">DNA-binding</keyword>
<dbReference type="InterPro" id="IPR018060">
    <property type="entry name" value="HTH_AraC"/>
</dbReference>
<dbReference type="SMART" id="SM00342">
    <property type="entry name" value="HTH_ARAC"/>
    <property type="match status" value="1"/>
</dbReference>
<evidence type="ECO:0000256" key="2">
    <source>
        <dbReference type="ARBA" id="ARBA00023125"/>
    </source>
</evidence>
<dbReference type="PROSITE" id="PS01124">
    <property type="entry name" value="HTH_ARAC_FAMILY_2"/>
    <property type="match status" value="1"/>
</dbReference>
<accession>A0A7X1U2H8</accession>
<feature type="domain" description="HTH araC/xylS-type" evidence="4">
    <location>
        <begin position="221"/>
        <end position="319"/>
    </location>
</feature>
<dbReference type="InterPro" id="IPR052158">
    <property type="entry name" value="INH-QAR"/>
</dbReference>
<protein>
    <submittedName>
        <fullName evidence="5">Helix-turn-helix domain-containing protein</fullName>
    </submittedName>
</protein>
<dbReference type="EMBL" id="WHUV01000006">
    <property type="protein sequence ID" value="MQA57149.1"/>
    <property type="molecule type" value="Genomic_DNA"/>
</dbReference>
<dbReference type="Pfam" id="PF01965">
    <property type="entry name" value="DJ-1_PfpI"/>
    <property type="match status" value="1"/>
</dbReference>
<dbReference type="InterPro" id="IPR009057">
    <property type="entry name" value="Homeodomain-like_sf"/>
</dbReference>
<dbReference type="Pfam" id="PF12833">
    <property type="entry name" value="HTH_18"/>
    <property type="match status" value="1"/>
</dbReference>
<dbReference type="InterPro" id="IPR029062">
    <property type="entry name" value="Class_I_gatase-like"/>
</dbReference>
<reference evidence="5 7" key="1">
    <citation type="submission" date="2019-10" db="EMBL/GenBank/DDBJ databases">
        <title>Pseudomonas dajingensis sp. nov., isolated from the profound head ulcers of farmed Murray cod (Maccullochella peelii peelii).</title>
        <authorList>
            <person name="Liu Y."/>
        </authorList>
    </citation>
    <scope>NUCLEOTIDE SEQUENCE [LARGE SCALE GENOMIC DNA]</scope>
    <source>
        <strain evidence="5 7">MC042</strain>
    </source>
</reference>
<dbReference type="InterPro" id="IPR002818">
    <property type="entry name" value="DJ-1/PfpI"/>
</dbReference>
<dbReference type="InterPro" id="IPR018062">
    <property type="entry name" value="HTH_AraC-typ_CS"/>
</dbReference>
<evidence type="ECO:0000256" key="1">
    <source>
        <dbReference type="ARBA" id="ARBA00023015"/>
    </source>
</evidence>
<dbReference type="PANTHER" id="PTHR43130">
    <property type="entry name" value="ARAC-FAMILY TRANSCRIPTIONAL REGULATOR"/>
    <property type="match status" value="1"/>
</dbReference>
<proteinExistence type="predicted"/>